<keyword evidence="2" id="KW-1185">Reference proteome</keyword>
<reference evidence="1 2" key="1">
    <citation type="journal article" date="2019" name="Commun. Biol.">
        <title>The bagworm genome reveals a unique fibroin gene that provides high tensile strength.</title>
        <authorList>
            <person name="Kono N."/>
            <person name="Nakamura H."/>
            <person name="Ohtoshi R."/>
            <person name="Tomita M."/>
            <person name="Numata K."/>
            <person name="Arakawa K."/>
        </authorList>
    </citation>
    <scope>NUCLEOTIDE SEQUENCE [LARGE SCALE GENOMIC DNA]</scope>
</reference>
<organism evidence="1 2">
    <name type="scientific">Eumeta variegata</name>
    <name type="common">Bagworm moth</name>
    <name type="synonym">Eumeta japonica</name>
    <dbReference type="NCBI Taxonomy" id="151549"/>
    <lineage>
        <taxon>Eukaryota</taxon>
        <taxon>Metazoa</taxon>
        <taxon>Ecdysozoa</taxon>
        <taxon>Arthropoda</taxon>
        <taxon>Hexapoda</taxon>
        <taxon>Insecta</taxon>
        <taxon>Pterygota</taxon>
        <taxon>Neoptera</taxon>
        <taxon>Endopterygota</taxon>
        <taxon>Lepidoptera</taxon>
        <taxon>Glossata</taxon>
        <taxon>Ditrysia</taxon>
        <taxon>Tineoidea</taxon>
        <taxon>Psychidae</taxon>
        <taxon>Oiketicinae</taxon>
        <taxon>Eumeta</taxon>
    </lineage>
</organism>
<comment type="caution">
    <text evidence="1">The sequence shown here is derived from an EMBL/GenBank/DDBJ whole genome shotgun (WGS) entry which is preliminary data.</text>
</comment>
<gene>
    <name evidence="1" type="ORF">EVAR_25637_1</name>
</gene>
<dbReference type="EMBL" id="BGZK01000258">
    <property type="protein sequence ID" value="GBP32382.1"/>
    <property type="molecule type" value="Genomic_DNA"/>
</dbReference>
<accession>A0A4C1V264</accession>
<evidence type="ECO:0000313" key="2">
    <source>
        <dbReference type="Proteomes" id="UP000299102"/>
    </source>
</evidence>
<proteinExistence type="predicted"/>
<sequence>MRGRQNLIFVYECRRGYFDIWPARCCSRVTTRSLCFVDVDGARGPSSSEAPLLSSAPTRNPWHISGPLRLFLARLSPPPAAAEPEARNASPGHSTCPRRALAIPLPPSPTRKAPHPPTLGAPVAIVAPLAAVSSVPPLARIYVHQLQLMTTRLINYCSY</sequence>
<protein>
    <submittedName>
        <fullName evidence="1">Uncharacterized protein</fullName>
    </submittedName>
</protein>
<dbReference type="Proteomes" id="UP000299102">
    <property type="component" value="Unassembled WGS sequence"/>
</dbReference>
<name>A0A4C1V264_EUMVA</name>
<evidence type="ECO:0000313" key="1">
    <source>
        <dbReference type="EMBL" id="GBP32382.1"/>
    </source>
</evidence>
<dbReference type="AlphaFoldDB" id="A0A4C1V264"/>